<dbReference type="PANTHER" id="PTHR47354">
    <property type="entry name" value="NADH OXIDOREDUCTASE HCR"/>
    <property type="match status" value="1"/>
</dbReference>
<dbReference type="InterPro" id="IPR017927">
    <property type="entry name" value="FAD-bd_FR_type"/>
</dbReference>
<proteinExistence type="predicted"/>
<dbReference type="InterPro" id="IPR039261">
    <property type="entry name" value="FNR_nucleotide-bd"/>
</dbReference>
<dbReference type="SUPFAM" id="SSF52343">
    <property type="entry name" value="Ferredoxin reductase-like, C-terminal NADP-linked domain"/>
    <property type="match status" value="1"/>
</dbReference>
<dbReference type="Proteomes" id="UP001181622">
    <property type="component" value="Unassembled WGS sequence"/>
</dbReference>
<dbReference type="PANTHER" id="PTHR47354:SF5">
    <property type="entry name" value="PROTEIN RFBI"/>
    <property type="match status" value="1"/>
</dbReference>
<keyword evidence="4" id="KW-1185">Reference proteome</keyword>
<dbReference type="InterPro" id="IPR017938">
    <property type="entry name" value="Riboflavin_synthase-like_b-brl"/>
</dbReference>
<evidence type="ECO:0000259" key="2">
    <source>
        <dbReference type="PROSITE" id="PS51384"/>
    </source>
</evidence>
<dbReference type="InterPro" id="IPR001041">
    <property type="entry name" value="2Fe-2S_ferredoxin-type"/>
</dbReference>
<reference evidence="3" key="1">
    <citation type="submission" date="2020-10" db="EMBL/GenBank/DDBJ databases">
        <authorList>
            <person name="Abbas A."/>
            <person name="Razzaq R."/>
            <person name="Waqas M."/>
            <person name="Abbas N."/>
            <person name="Nielsen T.K."/>
            <person name="Hansen L.H."/>
            <person name="Hussain S."/>
            <person name="Shahid M."/>
        </authorList>
    </citation>
    <scope>NUCLEOTIDE SEQUENCE</scope>
    <source>
        <strain evidence="3">S14</strain>
    </source>
</reference>
<gene>
    <name evidence="3" type="ORF">IHQ68_02415</name>
</gene>
<dbReference type="InterPro" id="IPR008333">
    <property type="entry name" value="Cbr1-like_FAD-bd_dom"/>
</dbReference>
<feature type="domain" description="FAD-binding FR-type" evidence="2">
    <location>
        <begin position="124"/>
        <end position="223"/>
    </location>
</feature>
<dbReference type="EMBL" id="JADBEO010000003">
    <property type="protein sequence ID" value="MDR4305476.1"/>
    <property type="molecule type" value="Genomic_DNA"/>
</dbReference>
<dbReference type="PROSITE" id="PS51085">
    <property type="entry name" value="2FE2S_FER_2"/>
    <property type="match status" value="1"/>
</dbReference>
<dbReference type="Pfam" id="PF00175">
    <property type="entry name" value="NAD_binding_1"/>
    <property type="match status" value="1"/>
</dbReference>
<dbReference type="InterPro" id="IPR006058">
    <property type="entry name" value="2Fe2S_fd_BS"/>
</dbReference>
<accession>A0ABU1DBJ0</accession>
<dbReference type="PRINTS" id="PR00410">
    <property type="entry name" value="PHEHYDRXLASE"/>
</dbReference>
<dbReference type="Gene3D" id="3.10.20.30">
    <property type="match status" value="1"/>
</dbReference>
<dbReference type="Gene3D" id="2.40.30.10">
    <property type="entry name" value="Translation factors"/>
    <property type="match status" value="1"/>
</dbReference>
<dbReference type="SUPFAM" id="SSF63380">
    <property type="entry name" value="Riboflavin synthase domain-like"/>
    <property type="match status" value="1"/>
</dbReference>
<feature type="domain" description="2Fe-2S ferredoxin-type" evidence="1">
    <location>
        <begin position="22"/>
        <end position="114"/>
    </location>
</feature>
<evidence type="ECO:0000313" key="3">
    <source>
        <dbReference type="EMBL" id="MDR4305476.1"/>
    </source>
</evidence>
<dbReference type="Gene3D" id="3.40.50.80">
    <property type="entry name" value="Nucleotide-binding domain of ferredoxin-NADP reductase (FNR) module"/>
    <property type="match status" value="1"/>
</dbReference>
<dbReference type="PROSITE" id="PS00197">
    <property type="entry name" value="2FE2S_FER_1"/>
    <property type="match status" value="1"/>
</dbReference>
<dbReference type="PROSITE" id="PS51384">
    <property type="entry name" value="FAD_FR"/>
    <property type="match status" value="1"/>
</dbReference>
<name>A0ABU1DBJ0_9HYPH</name>
<dbReference type="InterPro" id="IPR012675">
    <property type="entry name" value="Beta-grasp_dom_sf"/>
</dbReference>
<protein>
    <submittedName>
        <fullName evidence="3">2Fe-2S iron-sulfur cluster binding domain-containing protein</fullName>
    </submittedName>
</protein>
<dbReference type="InterPro" id="IPR036010">
    <property type="entry name" value="2Fe-2S_ferredoxin-like_sf"/>
</dbReference>
<evidence type="ECO:0000259" key="1">
    <source>
        <dbReference type="PROSITE" id="PS51085"/>
    </source>
</evidence>
<evidence type="ECO:0000313" key="4">
    <source>
        <dbReference type="Proteomes" id="UP001181622"/>
    </source>
</evidence>
<dbReference type="InterPro" id="IPR050415">
    <property type="entry name" value="MRET"/>
</dbReference>
<dbReference type="RefSeq" id="WP_309388527.1">
    <property type="nucleotide sequence ID" value="NZ_JADBEO010000003.1"/>
</dbReference>
<organism evidence="3 4">
    <name type="scientific">Chelatococcus sambhunathii</name>
    <dbReference type="NCBI Taxonomy" id="363953"/>
    <lineage>
        <taxon>Bacteria</taxon>
        <taxon>Pseudomonadati</taxon>
        <taxon>Pseudomonadota</taxon>
        <taxon>Alphaproteobacteria</taxon>
        <taxon>Hyphomicrobiales</taxon>
        <taxon>Chelatococcaceae</taxon>
        <taxon>Chelatococcus</taxon>
    </lineage>
</organism>
<dbReference type="Pfam" id="PF00111">
    <property type="entry name" value="Fer2"/>
    <property type="match status" value="1"/>
</dbReference>
<dbReference type="InterPro" id="IPR001433">
    <property type="entry name" value="OxRdtase_FAD/NAD-bd"/>
</dbReference>
<dbReference type="SUPFAM" id="SSF54292">
    <property type="entry name" value="2Fe-2S ferredoxin-like"/>
    <property type="match status" value="1"/>
</dbReference>
<comment type="caution">
    <text evidence="3">The sequence shown here is derived from an EMBL/GenBank/DDBJ whole genome shotgun (WGS) entry which is preliminary data.</text>
</comment>
<dbReference type="CDD" id="cd00207">
    <property type="entry name" value="fer2"/>
    <property type="match status" value="1"/>
</dbReference>
<dbReference type="Pfam" id="PF00970">
    <property type="entry name" value="FAD_binding_6"/>
    <property type="match status" value="1"/>
</dbReference>
<sequence>MTTTSLARADAADIALADAGHCAVTVETRSGTFGFDCATGETLLYAGLAHGLTLPHECATGTCGTCRARVMSGDVEVAWEEAPGAARLKRDKGDILLCQTRALGDCVLRVPSDVAERPARHEIPAPRLGVVGNVKQLTSDVVHFEIALTEPMTFDAGQFVVIEAPELEGGRAYSMVNYGRDLDRLELVVKRKPGGGFGDWINGPLASGANVKVFGPLGRATFHPDEGHDLLMIAGGSGIAGMMSILSRGVRDRYFEKRKAKVFFGVRTLADGFYLEDFARAIEAGGGNVEVTLALSHEDAGRLDHPEFPTVKLAHGFVHEVAGQAMAGGYDNVMAYIAGPPPMVDGAIRSLIIGGVGRSAIRYDKFG</sequence>